<comment type="caution">
    <text evidence="1">The sequence shown here is derived from an EMBL/GenBank/DDBJ whole genome shotgun (WGS) entry which is preliminary data.</text>
</comment>
<gene>
    <name evidence="1" type="ORF">QFC24_001361</name>
</gene>
<dbReference type="Proteomes" id="UP001234202">
    <property type="component" value="Unassembled WGS sequence"/>
</dbReference>
<name>A0ACC2XUU8_9TREE</name>
<keyword evidence="2" id="KW-1185">Reference proteome</keyword>
<sequence length="620" mass="67973">MADQLTPNAVATVFFADPPIDASTLQPTLQILNIKKIQAAANSMDRYRLIMSDGQHYLQAMLGTQLNNLVESNTLTKNGLITLTSYATNVVQGRRLLIILGATASPGPAERIGTPTNVDDRAAAPETNDAKPNAVPQQQQQPQEQPQQTAPQIQSARTVAPAAARGGAAAGRGGRGGGRAGGSAPSGPLYPIEGLSPYQNKWTIKARVAHKSDIKHYSNQRGEGKLFNVTLMDETGEIRATGFNEAVDNFYETLQEGKVYFVSRARVNIAKKQFSNVNNDYEIMLDQNTEIEPCEDESVPQIKYNFVSIEGLANVEKDQTCDVLAVVKDVGELGQITSKSNGRPFSKRDLTVVDQSQWSVRLTLWGKQAETFTADGNPIIAFKGVKVGDYGGRQLSMFSSSTMTLNPDIAEAHSLRGWFDAEGNSVSYHTYSNAGGAGAGAVTSVRPEEMKTIGQIKDENIGMSDKQEYFSTKATVSFIKQESFSYPACPTCNKKVTEDSDGWRCEKCDAVYPQPLHRYILNLSVMDHTGHIWITAFNEAAESIVGKTANELVEMKEVDEAQSSAVFQLALGKTYLFQCSAKQDSYNDQMRIRYSVRRASEIDYKTEAHNLIKLIDQMQV</sequence>
<evidence type="ECO:0000313" key="1">
    <source>
        <dbReference type="EMBL" id="KAJ9127125.1"/>
    </source>
</evidence>
<evidence type="ECO:0000313" key="2">
    <source>
        <dbReference type="Proteomes" id="UP001234202"/>
    </source>
</evidence>
<dbReference type="EMBL" id="JASBWV010000003">
    <property type="protein sequence ID" value="KAJ9127125.1"/>
    <property type="molecule type" value="Genomic_DNA"/>
</dbReference>
<protein>
    <submittedName>
        <fullName evidence="1">Uncharacterized protein</fullName>
    </submittedName>
</protein>
<proteinExistence type="predicted"/>
<organism evidence="1 2">
    <name type="scientific">Naganishia onofrii</name>
    <dbReference type="NCBI Taxonomy" id="1851511"/>
    <lineage>
        <taxon>Eukaryota</taxon>
        <taxon>Fungi</taxon>
        <taxon>Dikarya</taxon>
        <taxon>Basidiomycota</taxon>
        <taxon>Agaricomycotina</taxon>
        <taxon>Tremellomycetes</taxon>
        <taxon>Filobasidiales</taxon>
        <taxon>Filobasidiaceae</taxon>
        <taxon>Naganishia</taxon>
    </lineage>
</organism>
<reference evidence="1" key="1">
    <citation type="submission" date="2023-04" db="EMBL/GenBank/DDBJ databases">
        <title>Draft Genome sequencing of Naganishia species isolated from polar environments using Oxford Nanopore Technology.</title>
        <authorList>
            <person name="Leo P."/>
            <person name="Venkateswaran K."/>
        </authorList>
    </citation>
    <scope>NUCLEOTIDE SEQUENCE</scope>
    <source>
        <strain evidence="1">DBVPG 5303</strain>
    </source>
</reference>
<accession>A0ACC2XUU8</accession>